<dbReference type="InterPro" id="IPR036047">
    <property type="entry name" value="F-box-like_dom_sf"/>
</dbReference>
<dbReference type="Proteomes" id="UP000694920">
    <property type="component" value="Unplaced"/>
</dbReference>
<sequence length="382" mass="43849">MNGKVVHFEKYSVAPSPSRDYYGIKVFHDEVVLFVWRISHGPHVSPAVHVTKFFEFAEDKSFQDQICQVFGKPLLLHIKSLTSGTCETLLALPKNLINKISEYLDIQDIVKLSSLSQIANQIFNDNELWKILCQRCLNSNIFKRKNDYAVVKGWRNLMKDHQTHLKITHEITDSVKGVEKQFKKNQEIFTNPNRAASQNLKPMKTRSIYKIINNSDSKQCDAKKYNSHNQTNKALCCKIKELQTLRDVNSIGSAQSALPIARLCPPLKTNKSLQEIRSESIKQEKRLSTRCTVKKQNNSHSEKFNVSNETKTERFKDNSNTDPKISNLKKDKTNRKSKQVQNNYVSSNTINKTGNTKKLHIKIPVSSTESNITKINIKIKQF</sequence>
<evidence type="ECO:0000256" key="1">
    <source>
        <dbReference type="SAM" id="MobiDB-lite"/>
    </source>
</evidence>
<accession>A0AAJ7RJA1</accession>
<dbReference type="GeneID" id="107268277"/>
<dbReference type="InterPro" id="IPR001810">
    <property type="entry name" value="F-box_dom"/>
</dbReference>
<proteinExistence type="predicted"/>
<feature type="compositionally biased region" description="Polar residues" evidence="1">
    <location>
        <begin position="296"/>
        <end position="309"/>
    </location>
</feature>
<feature type="region of interest" description="Disordered" evidence="1">
    <location>
        <begin position="296"/>
        <end position="351"/>
    </location>
</feature>
<feature type="domain" description="F-box" evidence="2">
    <location>
        <begin position="86"/>
        <end position="132"/>
    </location>
</feature>
<dbReference type="KEGG" id="ccin:107268277"/>
<dbReference type="RefSeq" id="XP_024941356.1">
    <property type="nucleotide sequence ID" value="XM_025085588.1"/>
</dbReference>
<organism evidence="3 4">
    <name type="scientific">Cephus cinctus</name>
    <name type="common">Wheat stem sawfly</name>
    <dbReference type="NCBI Taxonomy" id="211228"/>
    <lineage>
        <taxon>Eukaryota</taxon>
        <taxon>Metazoa</taxon>
        <taxon>Ecdysozoa</taxon>
        <taxon>Arthropoda</taxon>
        <taxon>Hexapoda</taxon>
        <taxon>Insecta</taxon>
        <taxon>Pterygota</taxon>
        <taxon>Neoptera</taxon>
        <taxon>Endopterygota</taxon>
        <taxon>Hymenoptera</taxon>
        <taxon>Cephoidea</taxon>
        <taxon>Cephidae</taxon>
        <taxon>Cephus</taxon>
    </lineage>
</organism>
<dbReference type="PROSITE" id="PS50181">
    <property type="entry name" value="FBOX"/>
    <property type="match status" value="1"/>
</dbReference>
<keyword evidence="3" id="KW-1185">Reference proteome</keyword>
<feature type="compositionally biased region" description="Basic and acidic residues" evidence="1">
    <location>
        <begin position="310"/>
        <end position="319"/>
    </location>
</feature>
<protein>
    <submittedName>
        <fullName evidence="4">Uncharacterized protein LOC107268277</fullName>
    </submittedName>
</protein>
<name>A0AAJ7RJA1_CEPCN</name>
<dbReference type="AlphaFoldDB" id="A0AAJ7RJA1"/>
<dbReference type="SMART" id="SM00256">
    <property type="entry name" value="FBOX"/>
    <property type="match status" value="1"/>
</dbReference>
<dbReference type="Gene3D" id="1.20.1280.50">
    <property type="match status" value="1"/>
</dbReference>
<reference evidence="4" key="1">
    <citation type="submission" date="2025-08" db="UniProtKB">
        <authorList>
            <consortium name="RefSeq"/>
        </authorList>
    </citation>
    <scope>IDENTIFICATION</scope>
</reference>
<evidence type="ECO:0000313" key="3">
    <source>
        <dbReference type="Proteomes" id="UP000694920"/>
    </source>
</evidence>
<evidence type="ECO:0000259" key="2">
    <source>
        <dbReference type="PROSITE" id="PS50181"/>
    </source>
</evidence>
<feature type="compositionally biased region" description="Polar residues" evidence="1">
    <location>
        <begin position="339"/>
        <end position="351"/>
    </location>
</feature>
<evidence type="ECO:0000313" key="4">
    <source>
        <dbReference type="RefSeq" id="XP_024941356.1"/>
    </source>
</evidence>
<dbReference type="SUPFAM" id="SSF81383">
    <property type="entry name" value="F-box domain"/>
    <property type="match status" value="1"/>
</dbReference>
<dbReference type="Pfam" id="PF00646">
    <property type="entry name" value="F-box"/>
    <property type="match status" value="1"/>
</dbReference>
<gene>
    <name evidence="4" type="primary">LOC107268277</name>
</gene>